<dbReference type="EMBL" id="CP009223">
    <property type="protein sequence ID" value="AIM62778.1"/>
    <property type="molecule type" value="Genomic_DNA"/>
</dbReference>
<reference evidence="4" key="2">
    <citation type="submission" date="2014-08" db="EMBL/GenBank/DDBJ databases">
        <title>Complete genome of Weissella ceti strain WS74 isolated from diseased rainbow trout in Brazil.</title>
        <authorList>
            <person name="Figueiredo H.C.P."/>
            <person name="Leal C.A.G."/>
            <person name="Pereira F.L."/>
            <person name="Soares S.C."/>
            <person name="Dorella F.A."/>
            <person name="Carvalho A.F."/>
            <person name="Azevedo V.A.C."/>
        </authorList>
    </citation>
    <scope>NUCLEOTIDE SEQUENCE [LARGE SCALE GENOMIC DNA]</scope>
    <source>
        <strain evidence="4">WS74</strain>
    </source>
</reference>
<dbReference type="Pfam" id="PF02368">
    <property type="entry name" value="Big_2"/>
    <property type="match status" value="1"/>
</dbReference>
<evidence type="ECO:0000313" key="4">
    <source>
        <dbReference type="Proteomes" id="UP000029079"/>
    </source>
</evidence>
<sequence>MIQSKYMIRLVSGLIVGLSSLILIVQSINAADTQAQRQATSQVKTSEDSSSTTAISESKDVPTNKEPSEKTSSVRELKQTIAEPRKSEFPAEPSGDGYSFLGFSVFAGFVHQPQSQNVLMSDRSVDIEARLAPSHVLNGFFSTKENWELYMSSDGTNYKKVDSRSTSSLAFFTQTYDRNLTYSKLGIKTTGTYYFQFKVKTPIALGLGSYHTFYSDPFTINVVKDEITAVGISIDQGSQGEMLKNDEKDFSATLNPTTSTDKITWASSDDSVASVDAKTGTVKAHKKGFTAISAIAKNRAGTTDATVAYGLTVTGGLDDVTVDEGDPAIFVIRGLQTDVTYETTWYRQKGNVQDPKKDEVLTANDEHTVNTHNMKIMNPTMALNGSQYYAGIQAFVSAEDEHGNVSNTPAGDPFFTDTATLHVNPVPPKFVAVGDFDFGSIKIKGSDRSKHYPKNQNIIIKNAGHKDWTVMGRQKTLLKDSAGTVIPMYFQNQALTSDYMHIGTNKDDHVIHGVDTDILSYKSNEGFSLSMPEKIIAGHYESEMQWQLADVPSQ</sequence>
<feature type="region of interest" description="Disordered" evidence="1">
    <location>
        <begin position="38"/>
        <end position="92"/>
    </location>
</feature>
<dbReference type="STRING" id="759620.WS105_0523"/>
<proteinExistence type="predicted"/>
<protein>
    <recommendedName>
        <fullName evidence="2">BIG2 domain-containing protein</fullName>
    </recommendedName>
</protein>
<dbReference type="SUPFAM" id="SSF49373">
    <property type="entry name" value="Invasin/intimin cell-adhesion fragments"/>
    <property type="match status" value="1"/>
</dbReference>
<evidence type="ECO:0000256" key="1">
    <source>
        <dbReference type="SAM" id="MobiDB-lite"/>
    </source>
</evidence>
<evidence type="ECO:0000313" key="3">
    <source>
        <dbReference type="EMBL" id="AIM62778.1"/>
    </source>
</evidence>
<organism evidence="3 4">
    <name type="scientific">Weissella ceti</name>
    <dbReference type="NCBI Taxonomy" id="759620"/>
    <lineage>
        <taxon>Bacteria</taxon>
        <taxon>Bacillati</taxon>
        <taxon>Bacillota</taxon>
        <taxon>Bacilli</taxon>
        <taxon>Lactobacillales</taxon>
        <taxon>Lactobacillaceae</taxon>
        <taxon>Weissella</taxon>
    </lineage>
</organism>
<dbReference type="PATRIC" id="fig|759620.7.peg.512"/>
<dbReference type="KEGG" id="wct:WS74_0526"/>
<dbReference type="InterPro" id="IPR003343">
    <property type="entry name" value="Big_2"/>
</dbReference>
<dbReference type="Gene3D" id="2.60.40.1080">
    <property type="match status" value="1"/>
</dbReference>
<dbReference type="SMART" id="SM00635">
    <property type="entry name" value="BID_2"/>
    <property type="match status" value="1"/>
</dbReference>
<dbReference type="KEGG" id="wce:WS08_0525"/>
<feature type="domain" description="BIG2" evidence="2">
    <location>
        <begin position="228"/>
        <end position="306"/>
    </location>
</feature>
<dbReference type="AlphaFoldDB" id="A0A075TV96"/>
<evidence type="ECO:0000259" key="2">
    <source>
        <dbReference type="SMART" id="SM00635"/>
    </source>
</evidence>
<feature type="compositionally biased region" description="Polar residues" evidence="1">
    <location>
        <begin position="38"/>
        <end position="56"/>
    </location>
</feature>
<dbReference type="RefSeq" id="WP_009765376.1">
    <property type="nucleotide sequence ID" value="NZ_CP009223.1"/>
</dbReference>
<dbReference type="KEGG" id="wci:WS105_0523"/>
<dbReference type="Proteomes" id="UP000029079">
    <property type="component" value="Chromosome"/>
</dbReference>
<gene>
    <name evidence="3" type="ORF">WS74_0526</name>
</gene>
<reference evidence="3 4" key="1">
    <citation type="journal article" date="2014" name="Genome Announc.">
        <title>Complete Genome Sequences of Fish Pathogenic Weissella ceti Strains WS74 and WS105.</title>
        <authorList>
            <person name="Figueiredo H.C."/>
            <person name="Leal C.A."/>
            <person name="Dorella F.A."/>
            <person name="Carvalho A.F."/>
            <person name="Soares S.C."/>
            <person name="Pereira F.L."/>
            <person name="Azevedo V.A."/>
        </authorList>
    </citation>
    <scope>NUCLEOTIDE SEQUENCE [LARGE SCALE GENOMIC DNA]</scope>
    <source>
        <strain evidence="3 4">WS74</strain>
    </source>
</reference>
<dbReference type="OrthoDB" id="2318209at2"/>
<dbReference type="InterPro" id="IPR008964">
    <property type="entry name" value="Invasin/intimin_cell_adhesion"/>
</dbReference>
<name>A0A075TV96_9LACO</name>
<feature type="compositionally biased region" description="Basic and acidic residues" evidence="1">
    <location>
        <begin position="57"/>
        <end position="89"/>
    </location>
</feature>
<accession>A0A075TV96</accession>
<keyword evidence="4" id="KW-1185">Reference proteome</keyword>